<sequence length="84" mass="8700">MKKRFLVPGILALAAVSFSSLAAQEVASGHGRTPDGVVSTSGQQTLADVTQALQEKAQAAGASSFRIISADGNNQYFGVAELYK</sequence>
<evidence type="ECO:0000256" key="2">
    <source>
        <dbReference type="SAM" id="SignalP"/>
    </source>
</evidence>
<dbReference type="InterPro" id="IPR010854">
    <property type="entry name" value="YdgH/BhsA/McbA-like_dom"/>
</dbReference>
<proteinExistence type="predicted"/>
<dbReference type="InterPro" id="IPR025543">
    <property type="entry name" value="Dodecin-like"/>
</dbReference>
<keyword evidence="5" id="KW-1185">Reference proteome</keyword>
<organism evidence="4 5">
    <name type="scientific">Mangrovibacter phragmitis</name>
    <dbReference type="NCBI Taxonomy" id="1691903"/>
    <lineage>
        <taxon>Bacteria</taxon>
        <taxon>Pseudomonadati</taxon>
        <taxon>Pseudomonadota</taxon>
        <taxon>Gammaproteobacteria</taxon>
        <taxon>Enterobacterales</taxon>
        <taxon>Enterobacteriaceae</taxon>
        <taxon>Mangrovibacter</taxon>
    </lineage>
</organism>
<feature type="chain" id="PRO_5008596776" description="YdgH/BhsA/McbA-like domain-containing protein" evidence="2">
    <location>
        <begin position="23"/>
        <end position="84"/>
    </location>
</feature>
<evidence type="ECO:0000259" key="3">
    <source>
        <dbReference type="Pfam" id="PF07338"/>
    </source>
</evidence>
<protein>
    <recommendedName>
        <fullName evidence="3">YdgH/BhsA/McbA-like domain-containing protein</fullName>
    </recommendedName>
</protein>
<dbReference type="OrthoDB" id="6638089at2"/>
<feature type="domain" description="YdgH/BhsA/McbA-like" evidence="3">
    <location>
        <begin position="35"/>
        <end position="84"/>
    </location>
</feature>
<name>A0A1B7L8N1_9ENTR</name>
<dbReference type="AlphaFoldDB" id="A0A1B7L8N1"/>
<dbReference type="InterPro" id="IPR036275">
    <property type="entry name" value="YdgH-like_sf"/>
</dbReference>
<evidence type="ECO:0000313" key="5">
    <source>
        <dbReference type="Proteomes" id="UP000078225"/>
    </source>
</evidence>
<keyword evidence="1 2" id="KW-0732">Signal</keyword>
<gene>
    <name evidence="4" type="ORF">A9B99_03065</name>
</gene>
<feature type="signal peptide" evidence="2">
    <location>
        <begin position="1"/>
        <end position="22"/>
    </location>
</feature>
<accession>A0A1B7L8N1</accession>
<dbReference type="Proteomes" id="UP000078225">
    <property type="component" value="Unassembled WGS sequence"/>
</dbReference>
<comment type="caution">
    <text evidence="4">The sequence shown here is derived from an EMBL/GenBank/DDBJ whole genome shotgun (WGS) entry which is preliminary data.</text>
</comment>
<evidence type="ECO:0000313" key="4">
    <source>
        <dbReference type="EMBL" id="OAT78708.1"/>
    </source>
</evidence>
<reference evidence="5" key="1">
    <citation type="submission" date="2016-05" db="EMBL/GenBank/DDBJ databases">
        <authorList>
            <person name="Behera P."/>
            <person name="Vaishampayan P."/>
            <person name="Singh N."/>
            <person name="Raina V."/>
            <person name="Suar M."/>
            <person name="Pattnaik A."/>
            <person name="Rastogi G."/>
        </authorList>
    </citation>
    <scope>NUCLEOTIDE SEQUENCE [LARGE SCALE GENOMIC DNA]</scope>
    <source>
        <strain evidence="5">MP23</strain>
    </source>
</reference>
<evidence type="ECO:0000256" key="1">
    <source>
        <dbReference type="ARBA" id="ARBA00022729"/>
    </source>
</evidence>
<dbReference type="Gene3D" id="3.30.1660.10">
    <property type="entry name" value="Flavin-binding protein dodecin"/>
    <property type="match status" value="1"/>
</dbReference>
<dbReference type="SUPFAM" id="SSF159871">
    <property type="entry name" value="YdgH-like"/>
    <property type="match status" value="1"/>
</dbReference>
<dbReference type="RefSeq" id="WP_064594519.1">
    <property type="nucleotide sequence ID" value="NZ_CP134782.1"/>
</dbReference>
<dbReference type="EMBL" id="LYRP01000001">
    <property type="protein sequence ID" value="OAT78708.1"/>
    <property type="molecule type" value="Genomic_DNA"/>
</dbReference>
<dbReference type="Pfam" id="PF07338">
    <property type="entry name" value="YdgH_BhsA-like"/>
    <property type="match status" value="1"/>
</dbReference>